<evidence type="ECO:0000256" key="3">
    <source>
        <dbReference type="ARBA" id="ARBA00023136"/>
    </source>
</evidence>
<evidence type="ECO:0000256" key="5">
    <source>
        <dbReference type="SAM" id="Phobius"/>
    </source>
</evidence>
<dbReference type="GO" id="GO:0007160">
    <property type="term" value="P:cell-matrix adhesion"/>
    <property type="evidence" value="ECO:0007669"/>
    <property type="project" value="TreeGrafter"/>
</dbReference>
<feature type="domain" description="Integrin alpha third immunoglobulin-like" evidence="7">
    <location>
        <begin position="130"/>
        <end position="306"/>
    </location>
</feature>
<dbReference type="GO" id="GO:0007229">
    <property type="term" value="P:integrin-mediated signaling pathway"/>
    <property type="evidence" value="ECO:0007669"/>
    <property type="project" value="UniProtKB-KW"/>
</dbReference>
<feature type="domain" description="Integrin alpha second immunoglobulin-like" evidence="6">
    <location>
        <begin position="3"/>
        <end position="121"/>
    </location>
</feature>
<gene>
    <name evidence="8" type="ORF">SKAU_G00247170</name>
</gene>
<dbReference type="GO" id="GO:0098609">
    <property type="term" value="P:cell-cell adhesion"/>
    <property type="evidence" value="ECO:0007669"/>
    <property type="project" value="TreeGrafter"/>
</dbReference>
<sequence length="386" mass="43526">MSYFALGNGKTIMLNVTLVNAGDDAFLPVILLRFPSNLYFIKVLDTERHVTCKPAEEENVPVGMDCSVGSLSLSSLEKLKISFLLDVNHSSNAGDLNITVRAHCDNYEMKDFLHDNFAQLTLPLRHGIGLNVHGFVSPTAFVFGELDNTDTQRCYTERFNYTFKVLNAGPSRALDAKVEIDIPKALVPHPYRLLNIVDIQSSLGWCHVPDSSRETSEDCRVPKPRFIEDLVFFFSKTLTRRMYCMKKDPECQNVVCKLGDLDIGKEATIQMEVELNPAVLQISPGRQGIMVIESSAIATPREDPYNLFIQENPFTQVDLEAHFNQKPTKGVEVFVTAVSLAIGVLILALVIYCLWMVGFFKRGYKRNEEEVQRDSWDYVPKNESIS</sequence>
<dbReference type="OrthoDB" id="8917152at2759"/>
<dbReference type="InterPro" id="IPR048286">
    <property type="entry name" value="Integrin_alpha_Ig-like_3"/>
</dbReference>
<accession>A0A9Q1F237</accession>
<keyword evidence="5" id="KW-0812">Transmembrane</keyword>
<keyword evidence="3 5" id="KW-0472">Membrane</keyword>
<dbReference type="Gene3D" id="2.60.40.1510">
    <property type="entry name" value="ntegrin, alpha v. Chain A, domain 3"/>
    <property type="match status" value="1"/>
</dbReference>
<dbReference type="Proteomes" id="UP001152622">
    <property type="component" value="Chromosome 9"/>
</dbReference>
<dbReference type="AlphaFoldDB" id="A0A9Q1F237"/>
<evidence type="ECO:0000313" key="9">
    <source>
        <dbReference type="Proteomes" id="UP001152622"/>
    </source>
</evidence>
<dbReference type="SUPFAM" id="SSF69179">
    <property type="entry name" value="Integrin domains"/>
    <property type="match status" value="2"/>
</dbReference>
<comment type="subcellular location">
    <subcellularLocation>
        <location evidence="1">Membrane</location>
        <topology evidence="1">Single-pass type I membrane protein</topology>
    </subcellularLocation>
</comment>
<evidence type="ECO:0000256" key="2">
    <source>
        <dbReference type="ARBA" id="ARBA00023037"/>
    </source>
</evidence>
<dbReference type="GO" id="GO:0005178">
    <property type="term" value="F:integrin binding"/>
    <property type="evidence" value="ECO:0007669"/>
    <property type="project" value="TreeGrafter"/>
</dbReference>
<dbReference type="InterPro" id="IPR032695">
    <property type="entry name" value="Integrin_dom_sf"/>
</dbReference>
<organism evidence="8 9">
    <name type="scientific">Synaphobranchus kaupii</name>
    <name type="common">Kaup's arrowtooth eel</name>
    <dbReference type="NCBI Taxonomy" id="118154"/>
    <lineage>
        <taxon>Eukaryota</taxon>
        <taxon>Metazoa</taxon>
        <taxon>Chordata</taxon>
        <taxon>Craniata</taxon>
        <taxon>Vertebrata</taxon>
        <taxon>Euteleostomi</taxon>
        <taxon>Actinopterygii</taxon>
        <taxon>Neopterygii</taxon>
        <taxon>Teleostei</taxon>
        <taxon>Anguilliformes</taxon>
        <taxon>Synaphobranchidae</taxon>
        <taxon>Synaphobranchus</taxon>
    </lineage>
</organism>
<feature type="transmembrane region" description="Helical" evidence="5">
    <location>
        <begin position="333"/>
        <end position="357"/>
    </location>
</feature>
<evidence type="ECO:0000259" key="7">
    <source>
        <dbReference type="Pfam" id="PF20806"/>
    </source>
</evidence>
<dbReference type="Pfam" id="PF20805">
    <property type="entry name" value="Integrin_A_Ig_2"/>
    <property type="match status" value="1"/>
</dbReference>
<evidence type="ECO:0008006" key="10">
    <source>
        <dbReference type="Google" id="ProtNLM"/>
    </source>
</evidence>
<proteinExistence type="predicted"/>
<dbReference type="Gene3D" id="1.20.5.930">
    <property type="entry name" value="Bicelle-embedded integrin alpha(iib) transmembrane segment"/>
    <property type="match status" value="1"/>
</dbReference>
<dbReference type="GO" id="GO:0009897">
    <property type="term" value="C:external side of plasma membrane"/>
    <property type="evidence" value="ECO:0007669"/>
    <property type="project" value="TreeGrafter"/>
</dbReference>
<reference evidence="8" key="1">
    <citation type="journal article" date="2023" name="Science">
        <title>Genome structures resolve the early diversification of teleost fishes.</title>
        <authorList>
            <person name="Parey E."/>
            <person name="Louis A."/>
            <person name="Montfort J."/>
            <person name="Bouchez O."/>
            <person name="Roques C."/>
            <person name="Iampietro C."/>
            <person name="Lluch J."/>
            <person name="Castinel A."/>
            <person name="Donnadieu C."/>
            <person name="Desvignes T."/>
            <person name="Floi Bucao C."/>
            <person name="Jouanno E."/>
            <person name="Wen M."/>
            <person name="Mejri S."/>
            <person name="Dirks R."/>
            <person name="Jansen H."/>
            <person name="Henkel C."/>
            <person name="Chen W.J."/>
            <person name="Zahm M."/>
            <person name="Cabau C."/>
            <person name="Klopp C."/>
            <person name="Thompson A.W."/>
            <person name="Robinson-Rechavi M."/>
            <person name="Braasch I."/>
            <person name="Lecointre G."/>
            <person name="Bobe J."/>
            <person name="Postlethwait J.H."/>
            <person name="Berthelot C."/>
            <person name="Roest Crollius H."/>
            <person name="Guiguen Y."/>
        </authorList>
    </citation>
    <scope>NUCLEOTIDE SEQUENCE</scope>
    <source>
        <strain evidence="8">WJC10195</strain>
    </source>
</reference>
<dbReference type="GO" id="GO:0008305">
    <property type="term" value="C:integrin complex"/>
    <property type="evidence" value="ECO:0007669"/>
    <property type="project" value="TreeGrafter"/>
</dbReference>
<evidence type="ECO:0000256" key="4">
    <source>
        <dbReference type="ARBA" id="ARBA00023180"/>
    </source>
</evidence>
<dbReference type="PANTHER" id="PTHR23220:SF78">
    <property type="entry name" value="INTEGRIN ALPHA-4"/>
    <property type="match status" value="1"/>
</dbReference>
<keyword evidence="9" id="KW-1185">Reference proteome</keyword>
<comment type="caution">
    <text evidence="8">The sequence shown here is derived from an EMBL/GenBank/DDBJ whole genome shotgun (WGS) entry which is preliminary data.</text>
</comment>
<keyword evidence="5" id="KW-1133">Transmembrane helix</keyword>
<dbReference type="Pfam" id="PF20806">
    <property type="entry name" value="Integrin_A_Ig_3"/>
    <property type="match status" value="1"/>
</dbReference>
<protein>
    <recommendedName>
        <fullName evidence="10">Integrin alpha-2 domain-containing protein</fullName>
    </recommendedName>
</protein>
<dbReference type="InterPro" id="IPR048285">
    <property type="entry name" value="Integrin_alpha_Ig-like_2"/>
</dbReference>
<dbReference type="Gene3D" id="2.60.40.1530">
    <property type="entry name" value="ntegrin, alpha v. Chain A, domain 4"/>
    <property type="match status" value="1"/>
</dbReference>
<dbReference type="GO" id="GO:0033627">
    <property type="term" value="P:cell adhesion mediated by integrin"/>
    <property type="evidence" value="ECO:0007669"/>
    <property type="project" value="TreeGrafter"/>
</dbReference>
<dbReference type="PANTHER" id="PTHR23220">
    <property type="entry name" value="INTEGRIN ALPHA"/>
    <property type="match status" value="1"/>
</dbReference>
<dbReference type="EMBL" id="JAINUF010000009">
    <property type="protein sequence ID" value="KAJ8349587.1"/>
    <property type="molecule type" value="Genomic_DNA"/>
</dbReference>
<evidence type="ECO:0000256" key="1">
    <source>
        <dbReference type="ARBA" id="ARBA00004479"/>
    </source>
</evidence>
<evidence type="ECO:0000313" key="8">
    <source>
        <dbReference type="EMBL" id="KAJ8349587.1"/>
    </source>
</evidence>
<keyword evidence="2" id="KW-0401">Integrin</keyword>
<evidence type="ECO:0000259" key="6">
    <source>
        <dbReference type="Pfam" id="PF20805"/>
    </source>
</evidence>
<name>A0A9Q1F237_SYNKA</name>
<keyword evidence="4" id="KW-0325">Glycoprotein</keyword>